<evidence type="ECO:0000256" key="7">
    <source>
        <dbReference type="ARBA" id="ARBA00022475"/>
    </source>
</evidence>
<evidence type="ECO:0000313" key="14">
    <source>
        <dbReference type="EMBL" id="SEK20376.1"/>
    </source>
</evidence>
<dbReference type="GO" id="GO:0005886">
    <property type="term" value="C:plasma membrane"/>
    <property type="evidence" value="ECO:0007669"/>
    <property type="project" value="UniProtKB-SubCell"/>
</dbReference>
<evidence type="ECO:0000256" key="4">
    <source>
        <dbReference type="ARBA" id="ARBA00020268"/>
    </source>
</evidence>
<gene>
    <name evidence="14" type="ORF">SAMN02910377_00285</name>
</gene>
<feature type="transmembrane region" description="Helical" evidence="13">
    <location>
        <begin position="55"/>
        <end position="84"/>
    </location>
</feature>
<dbReference type="GO" id="GO:0015297">
    <property type="term" value="F:antiporter activity"/>
    <property type="evidence" value="ECO:0007669"/>
    <property type="project" value="UniProtKB-KW"/>
</dbReference>
<dbReference type="InterPro" id="IPR050222">
    <property type="entry name" value="MATE_MdtK"/>
</dbReference>
<keyword evidence="5" id="KW-0813">Transport</keyword>
<feature type="transmembrane region" description="Helical" evidence="13">
    <location>
        <begin position="317"/>
        <end position="339"/>
    </location>
</feature>
<feature type="transmembrane region" description="Helical" evidence="13">
    <location>
        <begin position="418"/>
        <end position="438"/>
    </location>
</feature>
<organism evidence="14 15">
    <name type="scientific">Pseudobutyrivibrio ruminis</name>
    <dbReference type="NCBI Taxonomy" id="46206"/>
    <lineage>
        <taxon>Bacteria</taxon>
        <taxon>Bacillati</taxon>
        <taxon>Bacillota</taxon>
        <taxon>Clostridia</taxon>
        <taxon>Lachnospirales</taxon>
        <taxon>Lachnospiraceae</taxon>
        <taxon>Pseudobutyrivibrio</taxon>
    </lineage>
</organism>
<dbReference type="InterPro" id="IPR002528">
    <property type="entry name" value="MATE_fam"/>
</dbReference>
<dbReference type="PIRSF" id="PIRSF006603">
    <property type="entry name" value="DinF"/>
    <property type="match status" value="1"/>
</dbReference>
<feature type="transmembrane region" description="Helical" evidence="13">
    <location>
        <begin position="167"/>
        <end position="190"/>
    </location>
</feature>
<sequence>MTSKNITDMTQGNPTKHLLLFALPTLIGNIFQQIYNLADSIIVGRFVGANAFAAIGATSSITFLFFALCNGIGGGGGIVVSQFYGAHEDANVKKCIVNTALIMLIVPLVIGTLGFIFVPQFLRILSTPENILFDAISYTRYMCVGLLFVSLYNFLSSMLRALGDSKTPLYFIIFSIVLNITMDIIMVCILHKGIQGAALATIIAQLTSVILCSIHAYRTNPYFRFTCDDIQLSRQMCYRVIRLGVPMSIQFGLIAISSMAVQRIVNSYGTIVVAAFTATNRIEQLIHQPYTTLGTSISTFSGQNFGAKKNDRVLSGYYSGIRIMIILTLLLIFIMQFFGQAITGLFVEDEAIISLGTMGLRITSLFYLALGMIYVIRGVLTGIGDAFFSLFNGIVEIICRFTIPALFCSYLGFGETGIWISSGVVWLISGVTAWIRYLTYFRSKISIETGSSI</sequence>
<dbReference type="GO" id="GO:0042910">
    <property type="term" value="F:xenobiotic transmembrane transporter activity"/>
    <property type="evidence" value="ECO:0007669"/>
    <property type="project" value="InterPro"/>
</dbReference>
<dbReference type="Pfam" id="PF01554">
    <property type="entry name" value="MatE"/>
    <property type="match status" value="2"/>
</dbReference>
<comment type="function">
    <text evidence="1">Multidrug efflux pump.</text>
</comment>
<reference evidence="15" key="1">
    <citation type="submission" date="2016-10" db="EMBL/GenBank/DDBJ databases">
        <authorList>
            <person name="Varghese N."/>
        </authorList>
    </citation>
    <scope>NUCLEOTIDE SEQUENCE [LARGE SCALE GENOMIC DNA]</scope>
    <source>
        <strain evidence="15">ACV-9</strain>
    </source>
</reference>
<evidence type="ECO:0000313" key="15">
    <source>
        <dbReference type="Proteomes" id="UP000182321"/>
    </source>
</evidence>
<dbReference type="InterPro" id="IPR048279">
    <property type="entry name" value="MdtK-like"/>
</dbReference>
<dbReference type="Proteomes" id="UP000182321">
    <property type="component" value="Unassembled WGS sequence"/>
</dbReference>
<dbReference type="AlphaFoldDB" id="A0A1H7F2J1"/>
<dbReference type="PANTHER" id="PTHR43298:SF2">
    <property type="entry name" value="FMN_FAD EXPORTER YEEO-RELATED"/>
    <property type="match status" value="1"/>
</dbReference>
<dbReference type="GO" id="GO:0006811">
    <property type="term" value="P:monoatomic ion transport"/>
    <property type="evidence" value="ECO:0007669"/>
    <property type="project" value="UniProtKB-KW"/>
</dbReference>
<feature type="transmembrane region" description="Helical" evidence="13">
    <location>
        <begin position="96"/>
        <end position="118"/>
    </location>
</feature>
<keyword evidence="11 13" id="KW-0472">Membrane</keyword>
<keyword evidence="8 13" id="KW-0812">Transmembrane</keyword>
<feature type="transmembrane region" description="Helical" evidence="13">
    <location>
        <begin position="138"/>
        <end position="155"/>
    </location>
</feature>
<keyword evidence="7" id="KW-1003">Cell membrane</keyword>
<evidence type="ECO:0000256" key="1">
    <source>
        <dbReference type="ARBA" id="ARBA00003408"/>
    </source>
</evidence>
<evidence type="ECO:0000256" key="2">
    <source>
        <dbReference type="ARBA" id="ARBA00004651"/>
    </source>
</evidence>
<evidence type="ECO:0000256" key="3">
    <source>
        <dbReference type="ARBA" id="ARBA00010199"/>
    </source>
</evidence>
<evidence type="ECO:0000256" key="5">
    <source>
        <dbReference type="ARBA" id="ARBA00022448"/>
    </source>
</evidence>
<evidence type="ECO:0000256" key="10">
    <source>
        <dbReference type="ARBA" id="ARBA00023065"/>
    </source>
</evidence>
<evidence type="ECO:0000256" key="13">
    <source>
        <dbReference type="SAM" id="Phobius"/>
    </source>
</evidence>
<feature type="transmembrane region" description="Helical" evidence="13">
    <location>
        <begin position="387"/>
        <end position="412"/>
    </location>
</feature>
<keyword evidence="15" id="KW-1185">Reference proteome</keyword>
<feature type="transmembrane region" description="Helical" evidence="13">
    <location>
        <begin position="196"/>
        <end position="217"/>
    </location>
</feature>
<protein>
    <recommendedName>
        <fullName evidence="4">Probable multidrug resistance protein NorM</fullName>
    </recommendedName>
    <alternativeName>
        <fullName evidence="12">Multidrug-efflux transporter</fullName>
    </alternativeName>
</protein>
<dbReference type="NCBIfam" id="TIGR00797">
    <property type="entry name" value="matE"/>
    <property type="match status" value="1"/>
</dbReference>
<keyword evidence="9 13" id="KW-1133">Transmembrane helix</keyword>
<keyword evidence="10" id="KW-0406">Ion transport</keyword>
<name>A0A1H7F2J1_9FIRM</name>
<proteinExistence type="inferred from homology"/>
<evidence type="ECO:0000256" key="12">
    <source>
        <dbReference type="ARBA" id="ARBA00031636"/>
    </source>
</evidence>
<comment type="subcellular location">
    <subcellularLocation>
        <location evidence="2">Cell membrane</location>
        <topology evidence="2">Multi-pass membrane protein</topology>
    </subcellularLocation>
</comment>
<evidence type="ECO:0000256" key="6">
    <source>
        <dbReference type="ARBA" id="ARBA00022449"/>
    </source>
</evidence>
<dbReference type="CDD" id="cd13138">
    <property type="entry name" value="MATE_yoeA_like"/>
    <property type="match status" value="1"/>
</dbReference>
<dbReference type="PANTHER" id="PTHR43298">
    <property type="entry name" value="MULTIDRUG RESISTANCE PROTEIN NORM-RELATED"/>
    <property type="match status" value="1"/>
</dbReference>
<feature type="transmembrane region" description="Helical" evidence="13">
    <location>
        <begin position="351"/>
        <end position="375"/>
    </location>
</feature>
<dbReference type="EMBL" id="FNZX01000003">
    <property type="protein sequence ID" value="SEK20376.1"/>
    <property type="molecule type" value="Genomic_DNA"/>
</dbReference>
<evidence type="ECO:0000256" key="8">
    <source>
        <dbReference type="ARBA" id="ARBA00022692"/>
    </source>
</evidence>
<evidence type="ECO:0000256" key="9">
    <source>
        <dbReference type="ARBA" id="ARBA00022989"/>
    </source>
</evidence>
<dbReference type="RefSeq" id="WP_074788783.1">
    <property type="nucleotide sequence ID" value="NZ_FNZX01000003.1"/>
</dbReference>
<keyword evidence="6" id="KW-0050">Antiport</keyword>
<comment type="similarity">
    <text evidence="3">Belongs to the multi antimicrobial extrusion (MATE) (TC 2.A.66.1) family.</text>
</comment>
<evidence type="ECO:0000256" key="11">
    <source>
        <dbReference type="ARBA" id="ARBA00023136"/>
    </source>
</evidence>
<accession>A0A1H7F2J1</accession>